<evidence type="ECO:0000313" key="2">
    <source>
        <dbReference type="Proteomes" id="UP001157418"/>
    </source>
</evidence>
<dbReference type="Proteomes" id="UP001157418">
    <property type="component" value="Unassembled WGS sequence"/>
</dbReference>
<organism evidence="1 2">
    <name type="scientific">Lactuca virosa</name>
    <dbReference type="NCBI Taxonomy" id="75947"/>
    <lineage>
        <taxon>Eukaryota</taxon>
        <taxon>Viridiplantae</taxon>
        <taxon>Streptophyta</taxon>
        <taxon>Embryophyta</taxon>
        <taxon>Tracheophyta</taxon>
        <taxon>Spermatophyta</taxon>
        <taxon>Magnoliopsida</taxon>
        <taxon>eudicotyledons</taxon>
        <taxon>Gunneridae</taxon>
        <taxon>Pentapetalae</taxon>
        <taxon>asterids</taxon>
        <taxon>campanulids</taxon>
        <taxon>Asterales</taxon>
        <taxon>Asteraceae</taxon>
        <taxon>Cichorioideae</taxon>
        <taxon>Cichorieae</taxon>
        <taxon>Lactucinae</taxon>
        <taxon>Lactuca</taxon>
    </lineage>
</organism>
<comment type="caution">
    <text evidence="1">The sequence shown here is derived from an EMBL/GenBank/DDBJ whole genome shotgun (WGS) entry which is preliminary data.</text>
</comment>
<name>A0AAU9MYA2_9ASTR</name>
<evidence type="ECO:0000313" key="1">
    <source>
        <dbReference type="EMBL" id="CAH1433043.1"/>
    </source>
</evidence>
<dbReference type="AlphaFoldDB" id="A0AAU9MYA2"/>
<gene>
    <name evidence="1" type="ORF">LVIROSA_LOCUS19653</name>
</gene>
<protein>
    <submittedName>
        <fullName evidence="1">Uncharacterized protein</fullName>
    </submittedName>
</protein>
<accession>A0AAU9MYA2</accession>
<proteinExistence type="predicted"/>
<reference evidence="1 2" key="1">
    <citation type="submission" date="2022-01" db="EMBL/GenBank/DDBJ databases">
        <authorList>
            <person name="Xiong W."/>
            <person name="Schranz E."/>
        </authorList>
    </citation>
    <scope>NUCLEOTIDE SEQUENCE [LARGE SCALE GENOMIC DNA]</scope>
</reference>
<keyword evidence="2" id="KW-1185">Reference proteome</keyword>
<dbReference type="EMBL" id="CAKMRJ010003334">
    <property type="protein sequence ID" value="CAH1433043.1"/>
    <property type="molecule type" value="Genomic_DNA"/>
</dbReference>
<sequence>MEVFTTQFKIRKIILLLDFIIVIQEHSTTDPSLLNPLTDSSHVLLSSMKNGILDDDEEIVVQAFDVLSEDELCPRYMVF</sequence>